<dbReference type="AlphaFoldDB" id="A0A645EPD4"/>
<name>A0A645EPD4_9ZZZZ</name>
<evidence type="ECO:0000313" key="1">
    <source>
        <dbReference type="EMBL" id="MPN02403.1"/>
    </source>
</evidence>
<dbReference type="EMBL" id="VSSQ01048348">
    <property type="protein sequence ID" value="MPN02403.1"/>
    <property type="molecule type" value="Genomic_DNA"/>
</dbReference>
<sequence length="62" mass="7024">MSEKIAPTIVVPMHYKDEYSTLNIGPLQPFLDKLKGYERVDCGSEVTLEAGKLKRGVYVFTF</sequence>
<protein>
    <submittedName>
        <fullName evidence="1">Uncharacterized protein</fullName>
    </submittedName>
</protein>
<reference evidence="1" key="1">
    <citation type="submission" date="2019-08" db="EMBL/GenBank/DDBJ databases">
        <authorList>
            <person name="Kucharzyk K."/>
            <person name="Murdoch R.W."/>
            <person name="Higgins S."/>
            <person name="Loffler F."/>
        </authorList>
    </citation>
    <scope>NUCLEOTIDE SEQUENCE</scope>
</reference>
<accession>A0A645EPD4</accession>
<proteinExistence type="predicted"/>
<comment type="caution">
    <text evidence="1">The sequence shown here is derived from an EMBL/GenBank/DDBJ whole genome shotgun (WGS) entry which is preliminary data.</text>
</comment>
<gene>
    <name evidence="1" type="ORF">SDC9_149619</name>
</gene>
<organism evidence="1">
    <name type="scientific">bioreactor metagenome</name>
    <dbReference type="NCBI Taxonomy" id="1076179"/>
    <lineage>
        <taxon>unclassified sequences</taxon>
        <taxon>metagenomes</taxon>
        <taxon>ecological metagenomes</taxon>
    </lineage>
</organism>